<proteinExistence type="predicted"/>
<sequence length="160" mass="17426">MKAMGRALAGNDFARALGRPGSQGAAARTGRMFNAHGNPQRRKQLTPNCGRNQRGLLYEWQVTVSVGQRMRLAWQVQKGADRRRSARATGGRGPARRRSTQPGSTSTSARPPNVRPPKDQRARRPLGRCANEGSIAVAKISCFKAPILLYLRGAPTLRGI</sequence>
<keyword evidence="2" id="KW-1185">Reference proteome</keyword>
<evidence type="ECO:0000313" key="3">
    <source>
        <dbReference type="WBParaSite" id="TMUE_3000014034.1"/>
    </source>
</evidence>
<feature type="compositionally biased region" description="Polar residues" evidence="1">
    <location>
        <begin position="100"/>
        <end position="110"/>
    </location>
</feature>
<protein>
    <submittedName>
        <fullName evidence="3">Uncharacterized protein</fullName>
    </submittedName>
</protein>
<dbReference type="WBParaSite" id="TMUE_3000014034.1">
    <property type="protein sequence ID" value="TMUE_3000014034.1"/>
    <property type="gene ID" value="WBGene00302104"/>
</dbReference>
<dbReference type="AlphaFoldDB" id="A0A5S6R3Z5"/>
<accession>A0A5S6R3Z5</accession>
<evidence type="ECO:0000256" key="1">
    <source>
        <dbReference type="SAM" id="MobiDB-lite"/>
    </source>
</evidence>
<dbReference type="Proteomes" id="UP000046395">
    <property type="component" value="Unassembled WGS sequence"/>
</dbReference>
<name>A0A5S6R3Z5_TRIMR</name>
<evidence type="ECO:0000313" key="2">
    <source>
        <dbReference type="Proteomes" id="UP000046395"/>
    </source>
</evidence>
<organism evidence="2 3">
    <name type="scientific">Trichuris muris</name>
    <name type="common">Mouse whipworm</name>
    <dbReference type="NCBI Taxonomy" id="70415"/>
    <lineage>
        <taxon>Eukaryota</taxon>
        <taxon>Metazoa</taxon>
        <taxon>Ecdysozoa</taxon>
        <taxon>Nematoda</taxon>
        <taxon>Enoplea</taxon>
        <taxon>Dorylaimia</taxon>
        <taxon>Trichinellida</taxon>
        <taxon>Trichuridae</taxon>
        <taxon>Trichuris</taxon>
    </lineage>
</organism>
<reference evidence="3" key="1">
    <citation type="submission" date="2019-12" db="UniProtKB">
        <authorList>
            <consortium name="WormBaseParasite"/>
        </authorList>
    </citation>
    <scope>IDENTIFICATION</scope>
</reference>
<feature type="region of interest" description="Disordered" evidence="1">
    <location>
        <begin position="75"/>
        <end position="127"/>
    </location>
</feature>